<evidence type="ECO:0000256" key="1">
    <source>
        <dbReference type="ARBA" id="ARBA00009437"/>
    </source>
</evidence>
<evidence type="ECO:0000313" key="5">
    <source>
        <dbReference type="EMBL" id="APG94124.1"/>
    </source>
</evidence>
<accession>A0A1L3LVJ3</accession>
<evidence type="ECO:0000256" key="3">
    <source>
        <dbReference type="ARBA" id="ARBA00023125"/>
    </source>
</evidence>
<keyword evidence="5" id="KW-0614">Plasmid</keyword>
<evidence type="ECO:0000256" key="2">
    <source>
        <dbReference type="ARBA" id="ARBA00023015"/>
    </source>
</evidence>
<dbReference type="PANTHER" id="PTHR30537:SF32">
    <property type="entry name" value="HTH-TYPE TRANSCRIPTIONAL REGULATOR DSDC"/>
    <property type="match status" value="1"/>
</dbReference>
<comment type="similarity">
    <text evidence="1">Belongs to the LysR transcriptional regulatory family.</text>
</comment>
<reference evidence="5 6" key="1">
    <citation type="submission" date="2015-10" db="EMBL/GenBank/DDBJ databases">
        <title>Genomic differences between typical nodule nitrogen-fixing rhizobial strains and those coming from bean seeds.</title>
        <authorList>
            <person name="Peralta H."/>
            <person name="Aguilar-Vera A."/>
            <person name="Diaz R."/>
            <person name="Mora Y."/>
            <person name="Martinez-Batallar G."/>
            <person name="Salazar E."/>
            <person name="Vargas-Lagunas C."/>
            <person name="Encarnacion S."/>
            <person name="Girard L."/>
            <person name="Mora J."/>
        </authorList>
    </citation>
    <scope>NUCLEOTIDE SEQUENCE [LARGE SCALE GENOMIC DNA]</scope>
    <source>
        <strain evidence="5 6">CFNEI 73</strain>
        <plasmid evidence="5 6">C</plasmid>
    </source>
</reference>
<dbReference type="Gene3D" id="1.10.10.10">
    <property type="entry name" value="Winged helix-like DNA-binding domain superfamily/Winged helix DNA-binding domain"/>
    <property type="match status" value="1"/>
</dbReference>
<dbReference type="PRINTS" id="PR00039">
    <property type="entry name" value="HTHLYSR"/>
</dbReference>
<dbReference type="InterPro" id="IPR000847">
    <property type="entry name" value="LysR_HTH_N"/>
</dbReference>
<keyword evidence="3" id="KW-0238">DNA-binding</keyword>
<dbReference type="KEGG" id="same:SAMCFNEI73_pC0403"/>
<dbReference type="AlphaFoldDB" id="A0A1L3LVJ3"/>
<dbReference type="InterPro" id="IPR036388">
    <property type="entry name" value="WH-like_DNA-bd_sf"/>
</dbReference>
<dbReference type="InterPro" id="IPR036390">
    <property type="entry name" value="WH_DNA-bd_sf"/>
</dbReference>
<dbReference type="GO" id="GO:0043565">
    <property type="term" value="F:sequence-specific DNA binding"/>
    <property type="evidence" value="ECO:0007669"/>
    <property type="project" value="TreeGrafter"/>
</dbReference>
<name>A0A1L3LVJ3_9HYPH</name>
<gene>
    <name evidence="5" type="ORF">SAMCFNEI73_pC0403</name>
</gene>
<dbReference type="SUPFAM" id="SSF46785">
    <property type="entry name" value="Winged helix' DNA-binding domain"/>
    <property type="match status" value="1"/>
</dbReference>
<dbReference type="Pfam" id="PF03466">
    <property type="entry name" value="LysR_substrate"/>
    <property type="match status" value="1"/>
</dbReference>
<keyword evidence="4" id="KW-0804">Transcription</keyword>
<evidence type="ECO:0000313" key="6">
    <source>
        <dbReference type="Proteomes" id="UP000182306"/>
    </source>
</evidence>
<dbReference type="PROSITE" id="PS50931">
    <property type="entry name" value="HTH_LYSR"/>
    <property type="match status" value="1"/>
</dbReference>
<dbReference type="GO" id="GO:0006351">
    <property type="term" value="P:DNA-templated transcription"/>
    <property type="evidence" value="ECO:0007669"/>
    <property type="project" value="TreeGrafter"/>
</dbReference>
<proteinExistence type="inferred from homology"/>
<evidence type="ECO:0000256" key="4">
    <source>
        <dbReference type="ARBA" id="ARBA00023163"/>
    </source>
</evidence>
<sequence>MLLKRRYLPSLGSFATFEVAAKHLSFTLAENELNVTQAAISQQIRGLEKSLGVTLFIRKHNSLELTLDGQRLLTAVSGGLDIICDAINDINAPSDPPLITCSGTNAAIACWLKPLVDRFRSERPDVRFVLLASDEDDTLRNFDEVDLSVICGNERCEVGESLYYLFSEIVQPVCSRDYLNQHGPFPDAQSLVQADLLDLHRKHWTADAIGWHPITWDDWFRASGLDLPHLSPSMISNNYPLLVNAAVRGEGIVLGWHHLVRSLMDDGALCALFDAPLHVDRGYYMKVNQASLDKPHVQEFKDFVLTGLAASEQERKPHGAATGDGP</sequence>
<protein>
    <submittedName>
        <fullName evidence="5">LysR family transcriptional regulator</fullName>
    </submittedName>
</protein>
<dbReference type="Gene3D" id="3.40.190.10">
    <property type="entry name" value="Periplasmic binding protein-like II"/>
    <property type="match status" value="2"/>
</dbReference>
<dbReference type="PANTHER" id="PTHR30537">
    <property type="entry name" value="HTH-TYPE TRANSCRIPTIONAL REGULATOR"/>
    <property type="match status" value="1"/>
</dbReference>
<dbReference type="OrthoDB" id="9804958at2"/>
<dbReference type="SUPFAM" id="SSF53850">
    <property type="entry name" value="Periplasmic binding protein-like II"/>
    <property type="match status" value="1"/>
</dbReference>
<dbReference type="Proteomes" id="UP000182306">
    <property type="component" value="Plasmid C"/>
</dbReference>
<keyword evidence="2" id="KW-0805">Transcription regulation</keyword>
<dbReference type="RefSeq" id="WP_064253886.1">
    <property type="nucleotide sequence ID" value="NZ_CP013110.1"/>
</dbReference>
<keyword evidence="6" id="KW-1185">Reference proteome</keyword>
<dbReference type="Pfam" id="PF00126">
    <property type="entry name" value="HTH_1"/>
    <property type="match status" value="1"/>
</dbReference>
<dbReference type="InterPro" id="IPR058163">
    <property type="entry name" value="LysR-type_TF_proteobact-type"/>
</dbReference>
<geneLocation type="plasmid" evidence="5 6">
    <name>C</name>
</geneLocation>
<dbReference type="InterPro" id="IPR005119">
    <property type="entry name" value="LysR_subst-bd"/>
</dbReference>
<dbReference type="GO" id="GO:0003700">
    <property type="term" value="F:DNA-binding transcription factor activity"/>
    <property type="evidence" value="ECO:0007669"/>
    <property type="project" value="InterPro"/>
</dbReference>
<organism evidence="5 6">
    <name type="scientific">Sinorhizobium americanum</name>
    <dbReference type="NCBI Taxonomy" id="194963"/>
    <lineage>
        <taxon>Bacteria</taxon>
        <taxon>Pseudomonadati</taxon>
        <taxon>Pseudomonadota</taxon>
        <taxon>Alphaproteobacteria</taxon>
        <taxon>Hyphomicrobiales</taxon>
        <taxon>Rhizobiaceae</taxon>
        <taxon>Sinorhizobium/Ensifer group</taxon>
        <taxon>Sinorhizobium</taxon>
    </lineage>
</organism>
<dbReference type="EMBL" id="CP013110">
    <property type="protein sequence ID" value="APG94124.1"/>
    <property type="molecule type" value="Genomic_DNA"/>
</dbReference>